<protein>
    <submittedName>
        <fullName evidence="2">YceI</fullName>
    </submittedName>
</protein>
<dbReference type="STRING" id="318161.Sden_0890"/>
<accession>Q12QU8</accession>
<dbReference type="OrthoDB" id="9811006at2"/>
<name>Q12QU8_SHEDO</name>
<dbReference type="PANTHER" id="PTHR34406:SF1">
    <property type="entry name" value="PROTEIN YCEI"/>
    <property type="match status" value="1"/>
</dbReference>
<gene>
    <name evidence="2" type="ordered locus">Sden_0890</name>
</gene>
<dbReference type="EMBL" id="CP000302">
    <property type="protein sequence ID" value="ABE54178.1"/>
    <property type="molecule type" value="Genomic_DNA"/>
</dbReference>
<dbReference type="HOGENOM" id="CLU_071003_1_1_6"/>
<dbReference type="PANTHER" id="PTHR34406">
    <property type="entry name" value="PROTEIN YCEI"/>
    <property type="match status" value="1"/>
</dbReference>
<dbReference type="eggNOG" id="COG2353">
    <property type="taxonomic scope" value="Bacteria"/>
</dbReference>
<organism evidence="2 3">
    <name type="scientific">Shewanella denitrificans (strain OS217 / ATCC BAA-1090 / DSM 15013)</name>
    <dbReference type="NCBI Taxonomy" id="318161"/>
    <lineage>
        <taxon>Bacteria</taxon>
        <taxon>Pseudomonadati</taxon>
        <taxon>Pseudomonadota</taxon>
        <taxon>Gammaproteobacteria</taxon>
        <taxon>Alteromonadales</taxon>
        <taxon>Shewanellaceae</taxon>
        <taxon>Shewanella</taxon>
    </lineage>
</organism>
<evidence type="ECO:0000313" key="3">
    <source>
        <dbReference type="Proteomes" id="UP000001982"/>
    </source>
</evidence>
<dbReference type="AlphaFoldDB" id="Q12QU8"/>
<keyword evidence="3" id="KW-1185">Reference proteome</keyword>
<dbReference type="Proteomes" id="UP000001982">
    <property type="component" value="Chromosome"/>
</dbReference>
<dbReference type="SUPFAM" id="SSF101874">
    <property type="entry name" value="YceI-like"/>
    <property type="match status" value="1"/>
</dbReference>
<sequence>MFIKLLASISSSIRSASLNLSLLLCLSLGLSLTGCISLIAPKVTPELAALKPGQYKLDPNHASLVFKIQHLGLSTYVGRFNQLQANLDFTPENMAAAKLEAEVIIASIDVNNLTLEQTLQDSTWFDSEQFPKAHFISESVTQTSNGEFVFHGKLTLHGITRPISFNARFHGGADNWMTGKYTLGFSANASIKRADFGMTSYIPIVGNDVQLEIHAEFLKE</sequence>
<evidence type="ECO:0000313" key="2">
    <source>
        <dbReference type="EMBL" id="ABE54178.1"/>
    </source>
</evidence>
<evidence type="ECO:0000259" key="1">
    <source>
        <dbReference type="SMART" id="SM00867"/>
    </source>
</evidence>
<dbReference type="Gene3D" id="2.40.128.110">
    <property type="entry name" value="Lipid/polyisoprenoid-binding, YceI-like"/>
    <property type="match status" value="1"/>
</dbReference>
<reference evidence="2 3" key="1">
    <citation type="submission" date="2006-03" db="EMBL/GenBank/DDBJ databases">
        <title>Complete sequence of Shewanella denitrificans OS217.</title>
        <authorList>
            <consortium name="US DOE Joint Genome Institute"/>
            <person name="Copeland A."/>
            <person name="Lucas S."/>
            <person name="Lapidus A."/>
            <person name="Barry K."/>
            <person name="Detter J.C."/>
            <person name="Glavina del Rio T."/>
            <person name="Hammon N."/>
            <person name="Israni S."/>
            <person name="Dalin E."/>
            <person name="Tice H."/>
            <person name="Pitluck S."/>
            <person name="Brettin T."/>
            <person name="Bruce D."/>
            <person name="Han C."/>
            <person name="Tapia R."/>
            <person name="Gilna P."/>
            <person name="Kiss H."/>
            <person name="Schmutz J."/>
            <person name="Larimer F."/>
            <person name="Land M."/>
            <person name="Hauser L."/>
            <person name="Kyrpides N."/>
            <person name="Lykidis A."/>
            <person name="Richardson P."/>
        </authorList>
    </citation>
    <scope>NUCLEOTIDE SEQUENCE [LARGE SCALE GENOMIC DNA]</scope>
    <source>
        <strain evidence="3">OS217 / ATCC BAA-1090 / DSM 15013</strain>
    </source>
</reference>
<dbReference type="RefSeq" id="WP_011495342.1">
    <property type="nucleotide sequence ID" value="NC_007954.1"/>
</dbReference>
<dbReference type="PROSITE" id="PS51257">
    <property type="entry name" value="PROKAR_LIPOPROTEIN"/>
    <property type="match status" value="1"/>
</dbReference>
<proteinExistence type="predicted"/>
<dbReference type="InterPro" id="IPR007372">
    <property type="entry name" value="Lipid/polyisoprenoid-bd_YceI"/>
</dbReference>
<feature type="domain" description="Lipid/polyisoprenoid-binding YceI-like" evidence="1">
    <location>
        <begin position="54"/>
        <end position="218"/>
    </location>
</feature>
<dbReference type="KEGG" id="sdn:Sden_0890"/>
<dbReference type="SMART" id="SM00867">
    <property type="entry name" value="YceI"/>
    <property type="match status" value="1"/>
</dbReference>
<dbReference type="InterPro" id="IPR036761">
    <property type="entry name" value="TTHA0802/YceI-like_sf"/>
</dbReference>
<dbReference type="Pfam" id="PF04264">
    <property type="entry name" value="YceI"/>
    <property type="match status" value="1"/>
</dbReference>